<dbReference type="GO" id="GO:0032259">
    <property type="term" value="P:methylation"/>
    <property type="evidence" value="ECO:0007669"/>
    <property type="project" value="UniProtKB-KW"/>
</dbReference>
<accession>A0A6H2DK06</accession>
<dbReference type="AlphaFoldDB" id="A0A6H2DK06"/>
<evidence type="ECO:0000313" key="7">
    <source>
        <dbReference type="Proteomes" id="UP000501600"/>
    </source>
</evidence>
<feature type="transmembrane region" description="Helical" evidence="5">
    <location>
        <begin position="45"/>
        <end position="65"/>
    </location>
</feature>
<organism evidence="6 7">
    <name type="scientific">Parasphingorhabdus halotolerans</name>
    <dbReference type="NCBI Taxonomy" id="2725558"/>
    <lineage>
        <taxon>Bacteria</taxon>
        <taxon>Pseudomonadati</taxon>
        <taxon>Pseudomonadota</taxon>
        <taxon>Alphaproteobacteria</taxon>
        <taxon>Sphingomonadales</taxon>
        <taxon>Sphingomonadaceae</taxon>
        <taxon>Parasphingorhabdus</taxon>
    </lineage>
</organism>
<sequence length="156" mass="17285">MSDIPPPAVKFPPPLLYLGAILFGWLLDYLLPIPAISLSDDILRLLGAVLLLAGIAVNIGGVMQFKKQKENVIPWTGSEKMIAEGIYKITRNPMYLGMTLIVIAVGLFFGNYAVMGLGLVAAIIIDRLVITREEAYLEARFGQSYADYKTLVRRWI</sequence>
<comment type="subcellular location">
    <subcellularLocation>
        <location evidence="1">Endomembrane system</location>
        <topology evidence="1">Multi-pass membrane protein</topology>
    </subcellularLocation>
</comment>
<dbReference type="RefSeq" id="WP_168818851.1">
    <property type="nucleotide sequence ID" value="NZ_CP051217.1"/>
</dbReference>
<dbReference type="InterPro" id="IPR007318">
    <property type="entry name" value="Phopholipid_MeTrfase"/>
</dbReference>
<dbReference type="Pfam" id="PF04191">
    <property type="entry name" value="PEMT"/>
    <property type="match status" value="1"/>
</dbReference>
<evidence type="ECO:0000313" key="6">
    <source>
        <dbReference type="EMBL" id="QJB69009.1"/>
    </source>
</evidence>
<keyword evidence="7" id="KW-1185">Reference proteome</keyword>
<dbReference type="Proteomes" id="UP000501600">
    <property type="component" value="Chromosome"/>
</dbReference>
<name>A0A6H2DK06_9SPHN</name>
<dbReference type="EMBL" id="CP051217">
    <property type="protein sequence ID" value="QJB69009.1"/>
    <property type="molecule type" value="Genomic_DNA"/>
</dbReference>
<keyword evidence="6" id="KW-0808">Transferase</keyword>
<keyword evidence="3 5" id="KW-1133">Transmembrane helix</keyword>
<evidence type="ECO:0000256" key="1">
    <source>
        <dbReference type="ARBA" id="ARBA00004127"/>
    </source>
</evidence>
<proteinExistence type="predicted"/>
<keyword evidence="2 5" id="KW-0812">Transmembrane</keyword>
<keyword evidence="6" id="KW-0489">Methyltransferase</keyword>
<evidence type="ECO:0000256" key="2">
    <source>
        <dbReference type="ARBA" id="ARBA00022692"/>
    </source>
</evidence>
<dbReference type="Gene3D" id="1.20.120.1630">
    <property type="match status" value="1"/>
</dbReference>
<reference evidence="6 7" key="1">
    <citation type="submission" date="2020-04" db="EMBL/GenBank/DDBJ databases">
        <title>Genome sequence for Sphingorhabdus sp. strain M1.</title>
        <authorList>
            <person name="Park S.-J."/>
        </authorList>
    </citation>
    <scope>NUCLEOTIDE SEQUENCE [LARGE SCALE GENOMIC DNA]</scope>
    <source>
        <strain evidence="6 7">JK6</strain>
    </source>
</reference>
<protein>
    <submittedName>
        <fullName evidence="6">Isoprenylcysteine carboxylmethyltransferase family protein</fullName>
    </submittedName>
</protein>
<dbReference type="GO" id="GO:0012505">
    <property type="term" value="C:endomembrane system"/>
    <property type="evidence" value="ECO:0007669"/>
    <property type="project" value="UniProtKB-SubCell"/>
</dbReference>
<gene>
    <name evidence="6" type="ORF">HF685_06705</name>
</gene>
<feature type="transmembrane region" description="Helical" evidence="5">
    <location>
        <begin position="15"/>
        <end position="33"/>
    </location>
</feature>
<evidence type="ECO:0000256" key="3">
    <source>
        <dbReference type="ARBA" id="ARBA00022989"/>
    </source>
</evidence>
<evidence type="ECO:0000256" key="5">
    <source>
        <dbReference type="SAM" id="Phobius"/>
    </source>
</evidence>
<dbReference type="KEGG" id="phao:HF685_06705"/>
<dbReference type="GO" id="GO:0008168">
    <property type="term" value="F:methyltransferase activity"/>
    <property type="evidence" value="ECO:0007669"/>
    <property type="project" value="UniProtKB-KW"/>
</dbReference>
<keyword evidence="4 5" id="KW-0472">Membrane</keyword>
<evidence type="ECO:0000256" key="4">
    <source>
        <dbReference type="ARBA" id="ARBA00023136"/>
    </source>
</evidence>
<feature type="transmembrane region" description="Helical" evidence="5">
    <location>
        <begin position="100"/>
        <end position="125"/>
    </location>
</feature>